<comment type="caution">
    <text evidence="1">The sequence shown here is derived from an EMBL/GenBank/DDBJ whole genome shotgun (WGS) entry which is preliminary data.</text>
</comment>
<reference evidence="1" key="1">
    <citation type="journal article" date="2015" name="Nature">
        <title>Complex archaea that bridge the gap between prokaryotes and eukaryotes.</title>
        <authorList>
            <person name="Spang A."/>
            <person name="Saw J.H."/>
            <person name="Jorgensen S.L."/>
            <person name="Zaremba-Niedzwiedzka K."/>
            <person name="Martijn J."/>
            <person name="Lind A.E."/>
            <person name="van Eijk R."/>
            <person name="Schleper C."/>
            <person name="Guy L."/>
            <person name="Ettema T.J."/>
        </authorList>
    </citation>
    <scope>NUCLEOTIDE SEQUENCE</scope>
</reference>
<dbReference type="EMBL" id="LAZR01000143">
    <property type="protein sequence ID" value="KKN86831.1"/>
    <property type="molecule type" value="Genomic_DNA"/>
</dbReference>
<name>A0A0F9WLD1_9ZZZZ</name>
<sequence>MAAYVAEPIDIDDLQTLFENSWDAKTNSEIPVPIFATSDVARLEPAIDLTDGQAYVNIHMEDFAEDQAGYAYEYVKQRIPIVLTIWTRRPIAVAGGINRQYLHDVKGELRRILFANKHSLSNWQLMRYASFREEYEESGSLRFKGTLRFMLENDGIALPSERVAFDDFDRSNAATLGANWTADVGTWGISSNLANLQSATANAIARYTGVTTKANNRLVVDLVTAASMDAGLMFRRSANDTFWRLVLVESASVHYVRLIQRSGGTDTQVAEQRMTSTAELEWTDGNTVQLSVDLYNSGIVCAINGCLVFTRPDSFLVSSTGHGLYSNNDTTVRFNNFEIAEAGGSGT</sequence>
<protein>
    <recommendedName>
        <fullName evidence="2">3-keto-disaccharide hydrolase domain-containing protein</fullName>
    </recommendedName>
</protein>
<dbReference type="Gene3D" id="2.60.120.560">
    <property type="entry name" value="Exo-inulinase, domain 1"/>
    <property type="match status" value="1"/>
</dbReference>
<evidence type="ECO:0000313" key="1">
    <source>
        <dbReference type="EMBL" id="KKN86831.1"/>
    </source>
</evidence>
<dbReference type="AlphaFoldDB" id="A0A0F9WLD1"/>
<proteinExistence type="predicted"/>
<gene>
    <name evidence="1" type="ORF">LCGC14_0263900</name>
</gene>
<evidence type="ECO:0008006" key="2">
    <source>
        <dbReference type="Google" id="ProtNLM"/>
    </source>
</evidence>
<accession>A0A0F9WLD1</accession>
<organism evidence="1">
    <name type="scientific">marine sediment metagenome</name>
    <dbReference type="NCBI Taxonomy" id="412755"/>
    <lineage>
        <taxon>unclassified sequences</taxon>
        <taxon>metagenomes</taxon>
        <taxon>ecological metagenomes</taxon>
    </lineage>
</organism>